<name>A0A916SAA3_9HYPH</name>
<dbReference type="EMBL" id="BMHH01000006">
    <property type="protein sequence ID" value="GGA91205.1"/>
    <property type="molecule type" value="Genomic_DNA"/>
</dbReference>
<comment type="caution">
    <text evidence="1">The sequence shown here is derived from an EMBL/GenBank/DDBJ whole genome shotgun (WGS) entry which is preliminary data.</text>
</comment>
<sequence>MHILVRDKRNGVEEWFPLEQAAVLMGIAADEIDCRLEELGECECADYIALQPE</sequence>
<gene>
    <name evidence="1" type="ORF">GCM10011491_19010</name>
</gene>
<reference evidence="1" key="2">
    <citation type="submission" date="2020-09" db="EMBL/GenBank/DDBJ databases">
        <authorList>
            <person name="Sun Q."/>
            <person name="Zhou Y."/>
        </authorList>
    </citation>
    <scope>NUCLEOTIDE SEQUENCE</scope>
    <source>
        <strain evidence="1">CGMCC 1.15082</strain>
    </source>
</reference>
<dbReference type="AlphaFoldDB" id="A0A916SAA3"/>
<protein>
    <submittedName>
        <fullName evidence="1">Uncharacterized protein</fullName>
    </submittedName>
</protein>
<keyword evidence="2" id="KW-1185">Reference proteome</keyword>
<dbReference type="RefSeq" id="WP_188823806.1">
    <property type="nucleotide sequence ID" value="NZ_BMHH01000006.1"/>
</dbReference>
<evidence type="ECO:0000313" key="1">
    <source>
        <dbReference type="EMBL" id="GGA91205.1"/>
    </source>
</evidence>
<proteinExistence type="predicted"/>
<dbReference type="Proteomes" id="UP000646478">
    <property type="component" value="Unassembled WGS sequence"/>
</dbReference>
<accession>A0A916SAA3</accession>
<reference evidence="1" key="1">
    <citation type="journal article" date="2014" name="Int. J. Syst. Evol. Microbiol.">
        <title>Complete genome sequence of Corynebacterium casei LMG S-19264T (=DSM 44701T), isolated from a smear-ripened cheese.</title>
        <authorList>
            <consortium name="US DOE Joint Genome Institute (JGI-PGF)"/>
            <person name="Walter F."/>
            <person name="Albersmeier A."/>
            <person name="Kalinowski J."/>
            <person name="Ruckert C."/>
        </authorList>
    </citation>
    <scope>NUCLEOTIDE SEQUENCE</scope>
    <source>
        <strain evidence="1">CGMCC 1.15082</strain>
    </source>
</reference>
<organism evidence="1 2">
    <name type="scientific">Brucella endophytica</name>
    <dbReference type="NCBI Taxonomy" id="1963359"/>
    <lineage>
        <taxon>Bacteria</taxon>
        <taxon>Pseudomonadati</taxon>
        <taxon>Pseudomonadota</taxon>
        <taxon>Alphaproteobacteria</taxon>
        <taxon>Hyphomicrobiales</taxon>
        <taxon>Brucellaceae</taxon>
        <taxon>Brucella/Ochrobactrum group</taxon>
        <taxon>Brucella</taxon>
    </lineage>
</organism>
<evidence type="ECO:0000313" key="2">
    <source>
        <dbReference type="Proteomes" id="UP000646478"/>
    </source>
</evidence>